<dbReference type="EMBL" id="CM042885">
    <property type="protein sequence ID" value="KAI4364859.1"/>
    <property type="molecule type" value="Genomic_DNA"/>
</dbReference>
<protein>
    <submittedName>
        <fullName evidence="1">Uncharacterized protein</fullName>
    </submittedName>
</protein>
<dbReference type="Proteomes" id="UP001057402">
    <property type="component" value="Chromosome 6"/>
</dbReference>
<reference evidence="2" key="1">
    <citation type="journal article" date="2023" name="Front. Plant Sci.">
        <title>Chromosomal-level genome assembly of Melastoma candidum provides insights into trichome evolution.</title>
        <authorList>
            <person name="Zhong Y."/>
            <person name="Wu W."/>
            <person name="Sun C."/>
            <person name="Zou P."/>
            <person name="Liu Y."/>
            <person name="Dai S."/>
            <person name="Zhou R."/>
        </authorList>
    </citation>
    <scope>NUCLEOTIDE SEQUENCE [LARGE SCALE GENOMIC DNA]</scope>
</reference>
<gene>
    <name evidence="1" type="ORF">MLD38_020895</name>
</gene>
<accession>A0ACB9QEB1</accession>
<proteinExistence type="predicted"/>
<organism evidence="1 2">
    <name type="scientific">Melastoma candidum</name>
    <dbReference type="NCBI Taxonomy" id="119954"/>
    <lineage>
        <taxon>Eukaryota</taxon>
        <taxon>Viridiplantae</taxon>
        <taxon>Streptophyta</taxon>
        <taxon>Embryophyta</taxon>
        <taxon>Tracheophyta</taxon>
        <taxon>Spermatophyta</taxon>
        <taxon>Magnoliopsida</taxon>
        <taxon>eudicotyledons</taxon>
        <taxon>Gunneridae</taxon>
        <taxon>Pentapetalae</taxon>
        <taxon>rosids</taxon>
        <taxon>malvids</taxon>
        <taxon>Myrtales</taxon>
        <taxon>Melastomataceae</taxon>
        <taxon>Melastomatoideae</taxon>
        <taxon>Melastomateae</taxon>
        <taxon>Melastoma</taxon>
    </lineage>
</organism>
<sequence length="93" mass="10221">MRVTGDLERADQKILDVVSVRLEVPPHCFISNLTNNGNTSTASIPLYLDGVHPEWQNQSETVLFQWLALVPALSGDQQFLDGDEAAVAASSRR</sequence>
<evidence type="ECO:0000313" key="1">
    <source>
        <dbReference type="EMBL" id="KAI4364859.1"/>
    </source>
</evidence>
<keyword evidence="2" id="KW-1185">Reference proteome</keyword>
<evidence type="ECO:0000313" key="2">
    <source>
        <dbReference type="Proteomes" id="UP001057402"/>
    </source>
</evidence>
<comment type="caution">
    <text evidence="1">The sequence shown here is derived from an EMBL/GenBank/DDBJ whole genome shotgun (WGS) entry which is preliminary data.</text>
</comment>
<name>A0ACB9QEB1_9MYRT</name>